<feature type="domain" description="Cation efflux protein cytoplasmic" evidence="2">
    <location>
        <begin position="92"/>
        <end position="167"/>
    </location>
</feature>
<proteinExistence type="predicted"/>
<keyword evidence="1" id="KW-0813">Transport</keyword>
<dbReference type="EMBL" id="BARW01007065">
    <property type="protein sequence ID" value="GAI84284.1"/>
    <property type="molecule type" value="Genomic_DNA"/>
</dbReference>
<dbReference type="Gene3D" id="3.30.70.1350">
    <property type="entry name" value="Cation efflux protein, cytoplasmic domain"/>
    <property type="match status" value="3"/>
</dbReference>
<evidence type="ECO:0000259" key="2">
    <source>
        <dbReference type="Pfam" id="PF16916"/>
    </source>
</evidence>
<dbReference type="Pfam" id="PF16916">
    <property type="entry name" value="ZT_dimer"/>
    <property type="match status" value="3"/>
</dbReference>
<dbReference type="GO" id="GO:0016020">
    <property type="term" value="C:membrane"/>
    <property type="evidence" value="ECO:0007669"/>
    <property type="project" value="TreeGrafter"/>
</dbReference>
<name>X1TW61_9ZZZZ</name>
<dbReference type="PANTHER" id="PTHR43840:SF15">
    <property type="entry name" value="MITOCHONDRIAL METAL TRANSPORTER 1-RELATED"/>
    <property type="match status" value="1"/>
</dbReference>
<sequence length="260" mass="30614">MKVFRNLLDYIPKEITDGVVKSSKYCNEIRSINELRIHEVGNIKFINLNISLEKNLYLSQVEKIKERFRKKIESQIPGCRIILETKTDYSKDDITSRVKEIILNHKNIKDIHNINIYQVEDQIDVSVHILLRKDLDLRETEKLTKRVENKIKSELMSLRSIYIHIEETNVKESWKDVTADSKLFIDNIRQEIKEYIVPSTCHNFTILERNNCHNIAFHCRLEKNLDVGHAHSVITAVEVIIRKKFDNIGELSIHVEPDQE</sequence>
<reference evidence="3" key="1">
    <citation type="journal article" date="2014" name="Front. Microbiol.">
        <title>High frequency of phylogenetically diverse reductive dehalogenase-homologous genes in deep subseafloor sedimentary metagenomes.</title>
        <authorList>
            <person name="Kawai M."/>
            <person name="Futagami T."/>
            <person name="Toyoda A."/>
            <person name="Takaki Y."/>
            <person name="Nishi S."/>
            <person name="Hori S."/>
            <person name="Arai W."/>
            <person name="Tsubouchi T."/>
            <person name="Morono Y."/>
            <person name="Uchiyama I."/>
            <person name="Ito T."/>
            <person name="Fujiyama A."/>
            <person name="Inagaki F."/>
            <person name="Takami H."/>
        </authorList>
    </citation>
    <scope>NUCLEOTIDE SEQUENCE</scope>
    <source>
        <strain evidence="3">Expedition CK06-06</strain>
    </source>
</reference>
<dbReference type="InterPro" id="IPR050291">
    <property type="entry name" value="CDF_Transporter"/>
</dbReference>
<comment type="caution">
    <text evidence="3">The sequence shown here is derived from an EMBL/GenBank/DDBJ whole genome shotgun (WGS) entry which is preliminary data.</text>
</comment>
<dbReference type="AlphaFoldDB" id="X1TW61"/>
<feature type="domain" description="Cation efflux protein cytoplasmic" evidence="2">
    <location>
        <begin position="12"/>
        <end position="82"/>
    </location>
</feature>
<gene>
    <name evidence="3" type="ORF">S12H4_14792</name>
</gene>
<dbReference type="SUPFAM" id="SSF160240">
    <property type="entry name" value="Cation efflux protein cytoplasmic domain-like"/>
    <property type="match status" value="3"/>
</dbReference>
<dbReference type="GO" id="GO:0008324">
    <property type="term" value="F:monoatomic cation transmembrane transporter activity"/>
    <property type="evidence" value="ECO:0007669"/>
    <property type="project" value="TreeGrafter"/>
</dbReference>
<feature type="domain" description="Cation efflux protein cytoplasmic" evidence="2">
    <location>
        <begin position="186"/>
        <end position="257"/>
    </location>
</feature>
<dbReference type="PANTHER" id="PTHR43840">
    <property type="entry name" value="MITOCHONDRIAL METAL TRANSPORTER 1-RELATED"/>
    <property type="match status" value="1"/>
</dbReference>
<protein>
    <recommendedName>
        <fullName evidence="2">Cation efflux protein cytoplasmic domain-containing protein</fullName>
    </recommendedName>
</protein>
<accession>X1TW61</accession>
<organism evidence="3">
    <name type="scientific">marine sediment metagenome</name>
    <dbReference type="NCBI Taxonomy" id="412755"/>
    <lineage>
        <taxon>unclassified sequences</taxon>
        <taxon>metagenomes</taxon>
        <taxon>ecological metagenomes</taxon>
    </lineage>
</organism>
<dbReference type="InterPro" id="IPR027470">
    <property type="entry name" value="Cation_efflux_CTD"/>
</dbReference>
<dbReference type="InterPro" id="IPR036837">
    <property type="entry name" value="Cation_efflux_CTD_sf"/>
</dbReference>
<evidence type="ECO:0000256" key="1">
    <source>
        <dbReference type="ARBA" id="ARBA00022448"/>
    </source>
</evidence>
<evidence type="ECO:0000313" key="3">
    <source>
        <dbReference type="EMBL" id="GAI84284.1"/>
    </source>
</evidence>